<dbReference type="CDD" id="cd16282">
    <property type="entry name" value="metallo-hydrolase-like_MBL-fold"/>
    <property type="match status" value="1"/>
</dbReference>
<dbReference type="SUPFAM" id="SSF56281">
    <property type="entry name" value="Metallo-hydrolase/oxidoreductase"/>
    <property type="match status" value="1"/>
</dbReference>
<comment type="similarity">
    <text evidence="1">Belongs to the metallo-beta-lactamase superfamily. Class-B beta-lactamase family.</text>
</comment>
<dbReference type="EMBL" id="JAVRIE010000008">
    <property type="protein sequence ID" value="MDT0584182.1"/>
    <property type="molecule type" value="Genomic_DNA"/>
</dbReference>
<dbReference type="SMART" id="SM00849">
    <property type="entry name" value="Lactamase_B"/>
    <property type="match status" value="1"/>
</dbReference>
<comment type="caution">
    <text evidence="4">The sequence shown here is derived from an EMBL/GenBank/DDBJ whole genome shotgun (WGS) entry which is preliminary data.</text>
</comment>
<protein>
    <submittedName>
        <fullName evidence="4">MBL fold metallo-hydrolase</fullName>
    </submittedName>
</protein>
<evidence type="ECO:0000256" key="1">
    <source>
        <dbReference type="ARBA" id="ARBA00005250"/>
    </source>
</evidence>
<dbReference type="InterPro" id="IPR050855">
    <property type="entry name" value="NDM-1-like"/>
</dbReference>
<dbReference type="GO" id="GO:0017001">
    <property type="term" value="P:antibiotic catabolic process"/>
    <property type="evidence" value="ECO:0007669"/>
    <property type="project" value="UniProtKB-ARBA"/>
</dbReference>
<dbReference type="Gene3D" id="3.60.15.10">
    <property type="entry name" value="Ribonuclease Z/Hydroxyacylglutathione hydrolase-like"/>
    <property type="match status" value="1"/>
</dbReference>
<gene>
    <name evidence="4" type="ORF">RM544_16665</name>
</gene>
<feature type="signal peptide" evidence="2">
    <location>
        <begin position="1"/>
        <end position="22"/>
    </location>
</feature>
<dbReference type="InterPro" id="IPR001279">
    <property type="entry name" value="Metallo-B-lactamas"/>
</dbReference>
<proteinExistence type="inferred from homology"/>
<evidence type="ECO:0000313" key="4">
    <source>
        <dbReference type="EMBL" id="MDT0584182.1"/>
    </source>
</evidence>
<dbReference type="InterPro" id="IPR036866">
    <property type="entry name" value="RibonucZ/Hydroxyglut_hydro"/>
</dbReference>
<name>A0AAW8R6W2_9ALTE</name>
<reference evidence="4 5" key="1">
    <citation type="submission" date="2023-09" db="EMBL/GenBank/DDBJ databases">
        <authorList>
            <person name="Rey-Velasco X."/>
        </authorList>
    </citation>
    <scope>NUCLEOTIDE SEQUENCE [LARGE SCALE GENOMIC DNA]</scope>
    <source>
        <strain evidence="4 5">W409</strain>
    </source>
</reference>
<dbReference type="Proteomes" id="UP001249020">
    <property type="component" value="Unassembled WGS sequence"/>
</dbReference>
<dbReference type="Pfam" id="PF00753">
    <property type="entry name" value="Lactamase_B"/>
    <property type="match status" value="1"/>
</dbReference>
<evidence type="ECO:0000313" key="5">
    <source>
        <dbReference type="Proteomes" id="UP001249020"/>
    </source>
</evidence>
<keyword evidence="5" id="KW-1185">Reference proteome</keyword>
<evidence type="ECO:0000256" key="2">
    <source>
        <dbReference type="SAM" id="SignalP"/>
    </source>
</evidence>
<dbReference type="PANTHER" id="PTHR42951:SF4">
    <property type="entry name" value="ACYL-COENZYME A THIOESTERASE MBLAC2"/>
    <property type="match status" value="1"/>
</dbReference>
<evidence type="ECO:0000259" key="3">
    <source>
        <dbReference type="SMART" id="SM00849"/>
    </source>
</evidence>
<dbReference type="AlphaFoldDB" id="A0AAW8R6W2"/>
<accession>A0AAW8R6W2</accession>
<dbReference type="PANTHER" id="PTHR42951">
    <property type="entry name" value="METALLO-BETA-LACTAMASE DOMAIN-CONTAINING"/>
    <property type="match status" value="1"/>
</dbReference>
<organism evidence="4 5">
    <name type="scientific">Brumicola blandensis</name>
    <dbReference type="NCBI Taxonomy" id="3075611"/>
    <lineage>
        <taxon>Bacteria</taxon>
        <taxon>Pseudomonadati</taxon>
        <taxon>Pseudomonadota</taxon>
        <taxon>Gammaproteobacteria</taxon>
        <taxon>Alteromonadales</taxon>
        <taxon>Alteromonadaceae</taxon>
        <taxon>Brumicola</taxon>
    </lineage>
</organism>
<keyword evidence="2" id="KW-0732">Signal</keyword>
<dbReference type="RefSeq" id="WP_311362956.1">
    <property type="nucleotide sequence ID" value="NZ_JAVRIE010000008.1"/>
</dbReference>
<sequence length="287" mass="31378">MKNLSLKALFALSIGGLLSASAIGQGRFDDVEVKSEPVAGAVHMLVGAGGNIGVSAGADGLLIVDDQYADLAEKIAASLADISKEQTRYVINTHFHGDHTGSNAFFKTHKKATIFAHENVRVRLAAGEDADPASLPVVTYEKGVKFHMNGETIHVFHLANAHTDGDSAVWFEEPDVLHTGDLFFKDWFPFVDLNSGGSVPGYISAVETLLGMIDNDTKIIPGHGAMANKADYERFLNMMKETYAYVQAKKAAGMSEDDLVAAGLEEKWKSWAWRFITEERWIRTLYK</sequence>
<feature type="domain" description="Metallo-beta-lactamase" evidence="3">
    <location>
        <begin position="49"/>
        <end position="223"/>
    </location>
</feature>
<feature type="chain" id="PRO_5043959186" evidence="2">
    <location>
        <begin position="23"/>
        <end position="287"/>
    </location>
</feature>